<dbReference type="FunFam" id="2.70.170.10:FF:000166">
    <property type="entry name" value="Protein CBR-DEG-3"/>
    <property type="match status" value="1"/>
</dbReference>
<dbReference type="PRINTS" id="PR00252">
    <property type="entry name" value="NRIONCHANNEL"/>
</dbReference>
<evidence type="ECO:0000256" key="1">
    <source>
        <dbReference type="ARBA" id="ARBA00004141"/>
    </source>
</evidence>
<feature type="domain" description="Neurotransmitter-gated ion-channel ligand-binding" evidence="6">
    <location>
        <begin position="103"/>
        <end position="201"/>
    </location>
</feature>
<dbReference type="Gene3D" id="2.70.170.10">
    <property type="entry name" value="Neurotransmitter-gated ion-channel ligand-binding domain"/>
    <property type="match status" value="1"/>
</dbReference>
<accession>W2T4V3</accession>
<evidence type="ECO:0000256" key="2">
    <source>
        <dbReference type="ARBA" id="ARBA00022692"/>
    </source>
</evidence>
<dbReference type="PANTHER" id="PTHR18945">
    <property type="entry name" value="NEUROTRANSMITTER GATED ION CHANNEL"/>
    <property type="match status" value="1"/>
</dbReference>
<keyword evidence="5" id="KW-0407">Ion channel</keyword>
<sequence length="560" mass="66044">MVIFVLLVLPYVECLEKVGKRIRPNNCSLSSSSYDYEKWYSQNRMHSSELSEGLMDEYHIHLRRSLENGNSTMLNETFLAQLKEERRRFLETLNAGAFLNEQRRLVEDLLDPGYYEKNVHPRIDHLKPTRINVSMSLYQILEVDERSQSIIVNVWMVQNWFDEFLDWDPREYSMLNKTILPYHQIWTPDTYLYNRYRNLNWIHNRSILSAGRFSSETLERKKTESMMNAMVETGFWANDSQGARVQLMFPAIYKLSCAMNVKWFPYDSQNCTFIISSWTHDKASIDYWATYPLVNLKNMARNDEWEVLSFEFERVEQNFKCCVNPWVLLYAHLVIRRKPLYYVVNLVIPTSIITIVAITGFFTPTSTSSERDEKLYLGINTLLTMSIMMLMVCNQMPSTSTYVPLMTIHGRKHYNRPLSPWVRRLVHNNFVDTFVLSPPVALLELWHEFGVIEEQRLSMSQLDPLLIQQLDPISHLPPRPRAFFGSISSNISDKSSYSYATRLAALTRQYTSQFRCALEWEYLANVIDRVLLTLFSFVTLTFFILLVFFDQIFTVHTLRR</sequence>
<proteinExistence type="inferred from homology"/>
<keyword evidence="2 5" id="KW-0812">Transmembrane</keyword>
<comment type="subcellular location">
    <subcellularLocation>
        <location evidence="1">Membrane</location>
        <topology evidence="1">Multi-pass membrane protein</topology>
    </subcellularLocation>
</comment>
<keyword evidence="4 5" id="KW-0472">Membrane</keyword>
<dbReference type="InterPro" id="IPR038050">
    <property type="entry name" value="Neuro_actylchol_rec"/>
</dbReference>
<dbReference type="Pfam" id="PF02932">
    <property type="entry name" value="Neur_chan_memb"/>
    <property type="match status" value="1"/>
</dbReference>
<feature type="transmembrane region" description="Helical" evidence="5">
    <location>
        <begin position="340"/>
        <end position="363"/>
    </location>
</feature>
<dbReference type="InterPro" id="IPR036719">
    <property type="entry name" value="Neuro-gated_channel_TM_sf"/>
</dbReference>
<dbReference type="Gene3D" id="1.20.58.390">
    <property type="entry name" value="Neurotransmitter-gated ion-channel transmembrane domain"/>
    <property type="match status" value="1"/>
</dbReference>
<dbReference type="InterPro" id="IPR006029">
    <property type="entry name" value="Neurotrans-gated_channel_TM"/>
</dbReference>
<protein>
    <submittedName>
        <fullName evidence="8">Neurotransmitter-gated ion-channel ligand binding domain protein</fullName>
    </submittedName>
</protein>
<evidence type="ECO:0000313" key="9">
    <source>
        <dbReference type="Proteomes" id="UP000053676"/>
    </source>
</evidence>
<feature type="domain" description="Neurotransmitter-gated ion-channel transmembrane" evidence="7">
    <location>
        <begin position="346"/>
        <end position="406"/>
    </location>
</feature>
<dbReference type="InterPro" id="IPR006202">
    <property type="entry name" value="Neur_chan_lig-bd"/>
</dbReference>
<dbReference type="EMBL" id="KI660257">
    <property type="protein sequence ID" value="ETN75987.1"/>
    <property type="molecule type" value="Genomic_DNA"/>
</dbReference>
<dbReference type="KEGG" id="nai:NECAME_11983"/>
<dbReference type="InterPro" id="IPR036734">
    <property type="entry name" value="Neur_chan_lig-bd_sf"/>
</dbReference>
<name>W2T4V3_NECAM</name>
<evidence type="ECO:0000259" key="6">
    <source>
        <dbReference type="Pfam" id="PF02931"/>
    </source>
</evidence>
<feature type="domain" description="Neurotransmitter-gated ion-channel ligand-binding" evidence="6">
    <location>
        <begin position="224"/>
        <end position="339"/>
    </location>
</feature>
<evidence type="ECO:0000256" key="4">
    <source>
        <dbReference type="ARBA" id="ARBA00023136"/>
    </source>
</evidence>
<dbReference type="InterPro" id="IPR018000">
    <property type="entry name" value="Neurotransmitter_ion_chnl_CS"/>
</dbReference>
<evidence type="ECO:0000313" key="8">
    <source>
        <dbReference type="EMBL" id="ETN75987.1"/>
    </source>
</evidence>
<evidence type="ECO:0000256" key="3">
    <source>
        <dbReference type="ARBA" id="ARBA00022989"/>
    </source>
</evidence>
<dbReference type="PROSITE" id="PS00236">
    <property type="entry name" value="NEUROTR_ION_CHANNEL"/>
    <property type="match status" value="1"/>
</dbReference>
<dbReference type="SUPFAM" id="SSF63712">
    <property type="entry name" value="Nicotinic receptor ligand binding domain-like"/>
    <property type="match status" value="1"/>
</dbReference>
<keyword evidence="5" id="KW-0813">Transport</keyword>
<dbReference type="OrthoDB" id="5816887at2759"/>
<keyword evidence="9" id="KW-1185">Reference proteome</keyword>
<evidence type="ECO:0000256" key="5">
    <source>
        <dbReference type="RuleBase" id="RU000687"/>
    </source>
</evidence>
<dbReference type="OMA" id="AIHGQKH"/>
<dbReference type="GO" id="GO:0004888">
    <property type="term" value="F:transmembrane signaling receptor activity"/>
    <property type="evidence" value="ECO:0007669"/>
    <property type="project" value="InterPro"/>
</dbReference>
<dbReference type="GO" id="GO:0005230">
    <property type="term" value="F:extracellular ligand-gated monoatomic ion channel activity"/>
    <property type="evidence" value="ECO:0007669"/>
    <property type="project" value="InterPro"/>
</dbReference>
<feature type="transmembrane region" description="Helical" evidence="5">
    <location>
        <begin position="530"/>
        <end position="549"/>
    </location>
</feature>
<organism evidence="8 9">
    <name type="scientific">Necator americanus</name>
    <name type="common">Human hookworm</name>
    <dbReference type="NCBI Taxonomy" id="51031"/>
    <lineage>
        <taxon>Eukaryota</taxon>
        <taxon>Metazoa</taxon>
        <taxon>Ecdysozoa</taxon>
        <taxon>Nematoda</taxon>
        <taxon>Chromadorea</taxon>
        <taxon>Rhabditida</taxon>
        <taxon>Rhabditina</taxon>
        <taxon>Rhabditomorpha</taxon>
        <taxon>Strongyloidea</taxon>
        <taxon>Ancylostomatidae</taxon>
        <taxon>Bunostominae</taxon>
        <taxon>Necator</taxon>
    </lineage>
</organism>
<dbReference type="GO" id="GO:0016020">
    <property type="term" value="C:membrane"/>
    <property type="evidence" value="ECO:0007669"/>
    <property type="project" value="UniProtKB-SubCell"/>
</dbReference>
<keyword evidence="3 5" id="KW-1133">Transmembrane helix</keyword>
<gene>
    <name evidence="8" type="ORF">NECAME_11983</name>
</gene>
<dbReference type="Pfam" id="PF02931">
    <property type="entry name" value="Neur_chan_LBD"/>
    <property type="match status" value="2"/>
</dbReference>
<reference evidence="9" key="1">
    <citation type="journal article" date="2014" name="Nat. Genet.">
        <title>Genome of the human hookworm Necator americanus.</title>
        <authorList>
            <person name="Tang Y.T."/>
            <person name="Gao X."/>
            <person name="Rosa B.A."/>
            <person name="Abubucker S."/>
            <person name="Hallsworth-Pepin K."/>
            <person name="Martin J."/>
            <person name="Tyagi R."/>
            <person name="Heizer E."/>
            <person name="Zhang X."/>
            <person name="Bhonagiri-Palsikar V."/>
            <person name="Minx P."/>
            <person name="Warren W.C."/>
            <person name="Wang Q."/>
            <person name="Zhan B."/>
            <person name="Hotez P.J."/>
            <person name="Sternberg P.W."/>
            <person name="Dougall A."/>
            <person name="Gaze S.T."/>
            <person name="Mulvenna J."/>
            <person name="Sotillo J."/>
            <person name="Ranganathan S."/>
            <person name="Rabelo E.M."/>
            <person name="Wilson R.K."/>
            <person name="Felgner P.L."/>
            <person name="Bethony J."/>
            <person name="Hawdon J.M."/>
            <person name="Gasser R.B."/>
            <person name="Loukas A."/>
            <person name="Mitreva M."/>
        </authorList>
    </citation>
    <scope>NUCLEOTIDE SEQUENCE [LARGE SCALE GENOMIC DNA]</scope>
</reference>
<comment type="similarity">
    <text evidence="5">Belongs to the ligand-gated ion channel (TC 1.A.9) family.</text>
</comment>
<comment type="caution">
    <text evidence="5">Lacks conserved residue(s) required for the propagation of feature annotation.</text>
</comment>
<evidence type="ECO:0000259" key="7">
    <source>
        <dbReference type="Pfam" id="PF02932"/>
    </source>
</evidence>
<keyword evidence="5" id="KW-0406">Ion transport</keyword>
<dbReference type="CDD" id="cd19051">
    <property type="entry name" value="LGIC_TM_cation"/>
    <property type="match status" value="1"/>
</dbReference>
<dbReference type="STRING" id="51031.W2T4V3"/>
<dbReference type="InterPro" id="IPR006201">
    <property type="entry name" value="Neur_channel"/>
</dbReference>
<dbReference type="SUPFAM" id="SSF90112">
    <property type="entry name" value="Neurotransmitter-gated ion-channel transmembrane pore"/>
    <property type="match status" value="1"/>
</dbReference>
<feature type="transmembrane region" description="Helical" evidence="5">
    <location>
        <begin position="375"/>
        <end position="397"/>
    </location>
</feature>
<dbReference type="AlphaFoldDB" id="W2T4V3"/>
<dbReference type="Proteomes" id="UP000053676">
    <property type="component" value="Unassembled WGS sequence"/>
</dbReference>